<dbReference type="AlphaFoldDB" id="A0A1M4EMK0"/>
<evidence type="ECO:0000256" key="1">
    <source>
        <dbReference type="SAM" id="MobiDB-lite"/>
    </source>
</evidence>
<gene>
    <name evidence="2" type="ORF">BN4615_P9586</name>
</gene>
<proteinExistence type="predicted"/>
<organism evidence="2">
    <name type="scientific">Nonomuraea gerenzanensis</name>
    <dbReference type="NCBI Taxonomy" id="93944"/>
    <lineage>
        <taxon>Bacteria</taxon>
        <taxon>Bacillati</taxon>
        <taxon>Actinomycetota</taxon>
        <taxon>Actinomycetes</taxon>
        <taxon>Streptosporangiales</taxon>
        <taxon>Streptosporangiaceae</taxon>
        <taxon>Nonomuraea</taxon>
    </lineage>
</organism>
<name>A0A1M4EMK0_9ACTN</name>
<accession>A0A1M4EMK0</accession>
<dbReference type="RefSeq" id="WP_225268689.1">
    <property type="nucleotide sequence ID" value="NZ_CP084058.1"/>
</dbReference>
<feature type="region of interest" description="Disordered" evidence="1">
    <location>
        <begin position="1"/>
        <end position="20"/>
    </location>
</feature>
<feature type="compositionally biased region" description="Polar residues" evidence="1">
    <location>
        <begin position="1"/>
        <end position="18"/>
    </location>
</feature>
<protein>
    <submittedName>
        <fullName evidence="2">Uncharacterized protein</fullName>
    </submittedName>
</protein>
<sequence length="71" mass="7514">MALSSSSGGTCHRTSPASPSDRRLVVRIRFLQAARVTPPDVVSVMEHVPSTATIIHGRADSAGVRDLCQEA</sequence>
<reference evidence="2" key="1">
    <citation type="submission" date="2016-04" db="EMBL/GenBank/DDBJ databases">
        <authorList>
            <person name="Evans L.H."/>
            <person name="Alamgir A."/>
            <person name="Owens N."/>
            <person name="Weber N.D."/>
            <person name="Virtaneva K."/>
            <person name="Barbian K."/>
            <person name="Babar A."/>
            <person name="Rosenke K."/>
        </authorList>
    </citation>
    <scope>NUCLEOTIDE SEQUENCE</scope>
    <source>
        <strain evidence="2">Nono1</strain>
    </source>
</reference>
<evidence type="ECO:0000313" key="2">
    <source>
        <dbReference type="EMBL" id="SBP00070.1"/>
    </source>
</evidence>
<dbReference type="EMBL" id="LT559118">
    <property type="protein sequence ID" value="SBP00070.1"/>
    <property type="molecule type" value="Genomic_DNA"/>
</dbReference>